<proteinExistence type="predicted"/>
<comment type="caution">
    <text evidence="1">The sequence shown here is derived from an EMBL/GenBank/DDBJ whole genome shotgun (WGS) entry which is preliminary data.</text>
</comment>
<organism evidence="1 2">
    <name type="scientific">Candidatus Woesebacteria bacterium GW2011_GWB1_38_8</name>
    <dbReference type="NCBI Taxonomy" id="1618570"/>
    <lineage>
        <taxon>Bacteria</taxon>
        <taxon>Candidatus Woeseibacteriota</taxon>
    </lineage>
</organism>
<dbReference type="AlphaFoldDB" id="A0A0G0L7F3"/>
<name>A0A0G0L7F3_9BACT</name>
<dbReference type="STRING" id="1618570.UT08_C0031G0006"/>
<dbReference type="SUPFAM" id="SSF143011">
    <property type="entry name" value="RelE-like"/>
    <property type="match status" value="1"/>
</dbReference>
<dbReference type="EMBL" id="LBVL01000031">
    <property type="protein sequence ID" value="KKQ83765.1"/>
    <property type="molecule type" value="Genomic_DNA"/>
</dbReference>
<evidence type="ECO:0000313" key="1">
    <source>
        <dbReference type="EMBL" id="KKQ83765.1"/>
    </source>
</evidence>
<evidence type="ECO:0000313" key="2">
    <source>
        <dbReference type="Proteomes" id="UP000034081"/>
    </source>
</evidence>
<accession>A0A0G0L7F3</accession>
<sequence>MIKIKYTHAFKDDLTKLLTDEPNLKNDIDKVVSWFVNNPQDTRLGLHVLKKRLKGKNAIEITEDIRIIFEWLGKNVARFLAIGPHYNVYPGYKKSSKEKV</sequence>
<gene>
    <name evidence="1" type="ORF">UT08_C0031G0006</name>
</gene>
<reference evidence="1 2" key="1">
    <citation type="journal article" date="2015" name="Nature">
        <title>rRNA introns, odd ribosomes, and small enigmatic genomes across a large radiation of phyla.</title>
        <authorList>
            <person name="Brown C.T."/>
            <person name="Hug L.A."/>
            <person name="Thomas B.C."/>
            <person name="Sharon I."/>
            <person name="Castelle C.J."/>
            <person name="Singh A."/>
            <person name="Wilkins M.J."/>
            <person name="Williams K.H."/>
            <person name="Banfield J.F."/>
        </authorList>
    </citation>
    <scope>NUCLEOTIDE SEQUENCE [LARGE SCALE GENOMIC DNA]</scope>
</reference>
<dbReference type="InterPro" id="IPR035093">
    <property type="entry name" value="RelE/ParE_toxin_dom_sf"/>
</dbReference>
<protein>
    <submittedName>
        <fullName evidence="1">Addiction module toxin, RelE/StbE family</fullName>
    </submittedName>
</protein>
<dbReference type="Gene3D" id="3.30.2310.20">
    <property type="entry name" value="RelE-like"/>
    <property type="match status" value="1"/>
</dbReference>
<dbReference type="Proteomes" id="UP000034081">
    <property type="component" value="Unassembled WGS sequence"/>
</dbReference>